<protein>
    <recommendedName>
        <fullName evidence="3">ABM domain-containing protein</fullName>
    </recommendedName>
</protein>
<organism evidence="1 2">
    <name type="scientific">Pseudoalteromonas aliena SW19</name>
    <dbReference type="NCBI Taxonomy" id="1314866"/>
    <lineage>
        <taxon>Bacteria</taxon>
        <taxon>Pseudomonadati</taxon>
        <taxon>Pseudomonadota</taxon>
        <taxon>Gammaproteobacteria</taxon>
        <taxon>Alteromonadales</taxon>
        <taxon>Pseudoalteromonadaceae</taxon>
        <taxon>Pseudoalteromonas</taxon>
    </lineage>
</organism>
<gene>
    <name evidence="1" type="ORF">PALI_a3736</name>
</gene>
<accession>A0ABR9DWZ6</accession>
<dbReference type="EMBL" id="AQGU01000023">
    <property type="protein sequence ID" value="MBE0358708.1"/>
    <property type="molecule type" value="Genomic_DNA"/>
</dbReference>
<comment type="caution">
    <text evidence="1">The sequence shown here is derived from an EMBL/GenBank/DDBJ whole genome shotgun (WGS) entry which is preliminary data.</text>
</comment>
<keyword evidence="2" id="KW-1185">Reference proteome</keyword>
<dbReference type="RefSeq" id="WP_226894492.1">
    <property type="nucleotide sequence ID" value="NZ_AQGU01000023.1"/>
</dbReference>
<dbReference type="Proteomes" id="UP000648482">
    <property type="component" value="Unassembled WGS sequence"/>
</dbReference>
<sequence length="107" mass="12202">MMTTNLIEVVNFKLNTDTNLAQFHIANNNFQHYIDNQSGVLYRSLAKQADTQQYSSIIYFATVADAKKLCDTFFNSTICQLYTSLIAKESIKLDRFEVLSQTACQQS</sequence>
<name>A0ABR9DWZ6_9GAMM</name>
<evidence type="ECO:0000313" key="2">
    <source>
        <dbReference type="Proteomes" id="UP000648482"/>
    </source>
</evidence>
<proteinExistence type="predicted"/>
<evidence type="ECO:0008006" key="3">
    <source>
        <dbReference type="Google" id="ProtNLM"/>
    </source>
</evidence>
<evidence type="ECO:0000313" key="1">
    <source>
        <dbReference type="EMBL" id="MBE0358708.1"/>
    </source>
</evidence>
<reference evidence="1 2" key="1">
    <citation type="submission" date="2015-06" db="EMBL/GenBank/DDBJ databases">
        <title>Genome sequence of Pseudoalteromonas aliena.</title>
        <authorList>
            <person name="Xie B.-B."/>
            <person name="Rong J.-C."/>
            <person name="Qin Q.-L."/>
            <person name="Zhang Y.-Z."/>
        </authorList>
    </citation>
    <scope>NUCLEOTIDE SEQUENCE [LARGE SCALE GENOMIC DNA]</scope>
    <source>
        <strain evidence="1 2">SW19</strain>
    </source>
</reference>